<keyword evidence="6" id="KW-0695">RNA-directed DNA polymerase</keyword>
<dbReference type="InterPro" id="IPR050951">
    <property type="entry name" value="Retrovirus_Pol_polyprotein"/>
</dbReference>
<dbReference type="SUPFAM" id="SSF56672">
    <property type="entry name" value="DNA/RNA polymerases"/>
    <property type="match status" value="1"/>
</dbReference>
<accession>A0A9Q3GCW5</accession>
<evidence type="ECO:0000313" key="8">
    <source>
        <dbReference type="EMBL" id="MBW0462251.1"/>
    </source>
</evidence>
<evidence type="ECO:0000256" key="6">
    <source>
        <dbReference type="ARBA" id="ARBA00022918"/>
    </source>
</evidence>
<dbReference type="GO" id="GO:0016787">
    <property type="term" value="F:hydrolase activity"/>
    <property type="evidence" value="ECO:0007669"/>
    <property type="project" value="UniProtKB-KW"/>
</dbReference>
<feature type="domain" description="Reverse transcriptase RNase H-like" evidence="7">
    <location>
        <begin position="62"/>
        <end position="169"/>
    </location>
</feature>
<sequence length="245" mass="28361">MSFLGLASYYMQNLKHFAIHTGSLYIIFDQQTVFERKQVRIQEYKKIKYALTNKPLLLTPDWKLPFKLYIINACNEGLGSALHQVRTVNDKTYEGPICIISRQINITEARYGASQMECLCPVWDLEKLNYYIYGSVFEVIADCNSMISLLKIKAPGRHMLKWQIFIQEYTGNMTIVHKSENIPNNADVLRRWALLNTPDSPSYVPENSEPQIKIEGIKITDVGTDLLKEARERYTCERLKRCSHG</sequence>
<dbReference type="PANTHER" id="PTHR37984:SF5">
    <property type="entry name" value="PROTEIN NYNRIN-LIKE"/>
    <property type="match status" value="1"/>
</dbReference>
<keyword evidence="9" id="KW-1185">Reference proteome</keyword>
<dbReference type="InterPro" id="IPR041373">
    <property type="entry name" value="RT_RNaseH"/>
</dbReference>
<protein>
    <recommendedName>
        <fullName evidence="7">Reverse transcriptase RNase H-like domain-containing protein</fullName>
    </recommendedName>
</protein>
<dbReference type="InterPro" id="IPR043128">
    <property type="entry name" value="Rev_trsase/Diguanyl_cyclase"/>
</dbReference>
<evidence type="ECO:0000256" key="4">
    <source>
        <dbReference type="ARBA" id="ARBA00022759"/>
    </source>
</evidence>
<keyword evidence="5" id="KW-0378">Hydrolase</keyword>
<keyword evidence="3" id="KW-0540">Nuclease</keyword>
<evidence type="ECO:0000256" key="1">
    <source>
        <dbReference type="ARBA" id="ARBA00022679"/>
    </source>
</evidence>
<organism evidence="8 9">
    <name type="scientific">Austropuccinia psidii MF-1</name>
    <dbReference type="NCBI Taxonomy" id="1389203"/>
    <lineage>
        <taxon>Eukaryota</taxon>
        <taxon>Fungi</taxon>
        <taxon>Dikarya</taxon>
        <taxon>Basidiomycota</taxon>
        <taxon>Pucciniomycotina</taxon>
        <taxon>Pucciniomycetes</taxon>
        <taxon>Pucciniales</taxon>
        <taxon>Sphaerophragmiaceae</taxon>
        <taxon>Austropuccinia</taxon>
    </lineage>
</organism>
<evidence type="ECO:0000259" key="7">
    <source>
        <dbReference type="Pfam" id="PF17917"/>
    </source>
</evidence>
<keyword evidence="4" id="KW-0255">Endonuclease</keyword>
<dbReference type="Pfam" id="PF17917">
    <property type="entry name" value="RT_RNaseH"/>
    <property type="match status" value="1"/>
</dbReference>
<evidence type="ECO:0000256" key="3">
    <source>
        <dbReference type="ARBA" id="ARBA00022722"/>
    </source>
</evidence>
<evidence type="ECO:0000256" key="5">
    <source>
        <dbReference type="ARBA" id="ARBA00022801"/>
    </source>
</evidence>
<dbReference type="Proteomes" id="UP000765509">
    <property type="component" value="Unassembled WGS sequence"/>
</dbReference>
<proteinExistence type="predicted"/>
<evidence type="ECO:0000313" key="9">
    <source>
        <dbReference type="Proteomes" id="UP000765509"/>
    </source>
</evidence>
<keyword evidence="1" id="KW-0808">Transferase</keyword>
<reference evidence="8" key="1">
    <citation type="submission" date="2021-03" db="EMBL/GenBank/DDBJ databases">
        <title>Draft genome sequence of rust myrtle Austropuccinia psidii MF-1, a brazilian biotype.</title>
        <authorList>
            <person name="Quecine M.C."/>
            <person name="Pachon D.M.R."/>
            <person name="Bonatelli M.L."/>
            <person name="Correr F.H."/>
            <person name="Franceschini L.M."/>
            <person name="Leite T.F."/>
            <person name="Margarido G.R.A."/>
            <person name="Almeida C.A."/>
            <person name="Ferrarezi J.A."/>
            <person name="Labate C.A."/>
        </authorList>
    </citation>
    <scope>NUCLEOTIDE SEQUENCE</scope>
    <source>
        <strain evidence="8">MF-1</strain>
    </source>
</reference>
<dbReference type="GO" id="GO:0004519">
    <property type="term" value="F:endonuclease activity"/>
    <property type="evidence" value="ECO:0007669"/>
    <property type="project" value="UniProtKB-KW"/>
</dbReference>
<comment type="caution">
    <text evidence="8">The sequence shown here is derived from an EMBL/GenBank/DDBJ whole genome shotgun (WGS) entry which is preliminary data.</text>
</comment>
<dbReference type="Gene3D" id="3.30.70.270">
    <property type="match status" value="1"/>
</dbReference>
<keyword evidence="2" id="KW-0548">Nucleotidyltransferase</keyword>
<dbReference type="EMBL" id="AVOT02000312">
    <property type="protein sequence ID" value="MBW0462251.1"/>
    <property type="molecule type" value="Genomic_DNA"/>
</dbReference>
<dbReference type="GO" id="GO:0003964">
    <property type="term" value="F:RNA-directed DNA polymerase activity"/>
    <property type="evidence" value="ECO:0007669"/>
    <property type="project" value="UniProtKB-KW"/>
</dbReference>
<name>A0A9Q3GCW5_9BASI</name>
<evidence type="ECO:0000256" key="2">
    <source>
        <dbReference type="ARBA" id="ARBA00022695"/>
    </source>
</evidence>
<dbReference type="AlphaFoldDB" id="A0A9Q3GCW5"/>
<gene>
    <name evidence="8" type="ORF">O181_001966</name>
</gene>
<dbReference type="PANTHER" id="PTHR37984">
    <property type="entry name" value="PROTEIN CBG26694"/>
    <property type="match status" value="1"/>
</dbReference>
<dbReference type="InterPro" id="IPR043502">
    <property type="entry name" value="DNA/RNA_pol_sf"/>
</dbReference>
<dbReference type="OrthoDB" id="2208902at2759"/>